<reference evidence="1 2" key="1">
    <citation type="submission" date="2023-08" db="EMBL/GenBank/DDBJ databases">
        <title>A Necator americanus chromosomal reference genome.</title>
        <authorList>
            <person name="Ilik V."/>
            <person name="Petrzelkova K.J."/>
            <person name="Pardy F."/>
            <person name="Fuh T."/>
            <person name="Niatou-Singa F.S."/>
            <person name="Gouil Q."/>
            <person name="Baker L."/>
            <person name="Ritchie M.E."/>
            <person name="Jex A.R."/>
            <person name="Gazzola D."/>
            <person name="Li H."/>
            <person name="Toshio Fujiwara R."/>
            <person name="Zhan B."/>
            <person name="Aroian R.V."/>
            <person name="Pafco B."/>
            <person name="Schwarz E.M."/>
        </authorList>
    </citation>
    <scope>NUCLEOTIDE SEQUENCE [LARGE SCALE GENOMIC DNA]</scope>
    <source>
        <strain evidence="1 2">Aroian</strain>
        <tissue evidence="1">Whole animal</tissue>
    </source>
</reference>
<keyword evidence="2" id="KW-1185">Reference proteome</keyword>
<evidence type="ECO:0000313" key="1">
    <source>
        <dbReference type="EMBL" id="KAK6744312.1"/>
    </source>
</evidence>
<organism evidence="1 2">
    <name type="scientific">Necator americanus</name>
    <name type="common">Human hookworm</name>
    <dbReference type="NCBI Taxonomy" id="51031"/>
    <lineage>
        <taxon>Eukaryota</taxon>
        <taxon>Metazoa</taxon>
        <taxon>Ecdysozoa</taxon>
        <taxon>Nematoda</taxon>
        <taxon>Chromadorea</taxon>
        <taxon>Rhabditida</taxon>
        <taxon>Rhabditina</taxon>
        <taxon>Rhabditomorpha</taxon>
        <taxon>Strongyloidea</taxon>
        <taxon>Ancylostomatidae</taxon>
        <taxon>Bunostominae</taxon>
        <taxon>Necator</taxon>
    </lineage>
</organism>
<dbReference type="CTD" id="25351622"/>
<comment type="caution">
    <text evidence="1">The sequence shown here is derived from an EMBL/GenBank/DDBJ whole genome shotgun (WGS) entry which is preliminary data.</text>
</comment>
<dbReference type="KEGG" id="nai:NECAME_11593"/>
<dbReference type="EMBL" id="JAVFWL010000003">
    <property type="protein sequence ID" value="KAK6744312.1"/>
    <property type="molecule type" value="Genomic_DNA"/>
</dbReference>
<dbReference type="Proteomes" id="UP001303046">
    <property type="component" value="Unassembled WGS sequence"/>
</dbReference>
<accession>A0ABR1D287</accession>
<proteinExistence type="predicted"/>
<gene>
    <name evidence="1" type="primary">Necator_chrIII.g11939</name>
    <name evidence="1" type="ORF">RB195_011173</name>
</gene>
<protein>
    <submittedName>
        <fullName evidence="1">Uncharacterized protein</fullName>
    </submittedName>
</protein>
<evidence type="ECO:0000313" key="2">
    <source>
        <dbReference type="Proteomes" id="UP001303046"/>
    </source>
</evidence>
<sequence length="75" mass="9259">MPRFWYILFLLFIGSLPIFSQTEDVYKRRIGMRLPNMLHYKPTAMEKRRIGMRLPNIIYLRSEPEKKDNWEYDSF</sequence>
<name>A0ABR1D287_NECAM</name>